<dbReference type="AlphaFoldDB" id="A0A9W8TVF2"/>
<organism evidence="2 3">
    <name type="scientific">Lentinula detonsa</name>
    <dbReference type="NCBI Taxonomy" id="2804962"/>
    <lineage>
        <taxon>Eukaryota</taxon>
        <taxon>Fungi</taxon>
        <taxon>Dikarya</taxon>
        <taxon>Basidiomycota</taxon>
        <taxon>Agaricomycotina</taxon>
        <taxon>Agaricomycetes</taxon>
        <taxon>Agaricomycetidae</taxon>
        <taxon>Agaricales</taxon>
        <taxon>Marasmiineae</taxon>
        <taxon>Omphalotaceae</taxon>
        <taxon>Lentinula</taxon>
    </lineage>
</organism>
<reference evidence="2 3" key="1">
    <citation type="journal article" date="2023" name="Proc. Natl. Acad. Sci. U.S.A.">
        <title>A global phylogenomic analysis of the shiitake genus Lentinula.</title>
        <authorList>
            <person name="Sierra-Patev S."/>
            <person name="Min B."/>
            <person name="Naranjo-Ortiz M."/>
            <person name="Looney B."/>
            <person name="Konkel Z."/>
            <person name="Slot J.C."/>
            <person name="Sakamoto Y."/>
            <person name="Steenwyk J.L."/>
            <person name="Rokas A."/>
            <person name="Carro J."/>
            <person name="Camarero S."/>
            <person name="Ferreira P."/>
            <person name="Molpeceres G."/>
            <person name="Ruiz-Duenas F.J."/>
            <person name="Serrano A."/>
            <person name="Henrissat B."/>
            <person name="Drula E."/>
            <person name="Hughes K.W."/>
            <person name="Mata J.L."/>
            <person name="Ishikawa N.K."/>
            <person name="Vargas-Isla R."/>
            <person name="Ushijima S."/>
            <person name="Smith C.A."/>
            <person name="Donoghue J."/>
            <person name="Ahrendt S."/>
            <person name="Andreopoulos W."/>
            <person name="He G."/>
            <person name="LaButti K."/>
            <person name="Lipzen A."/>
            <person name="Ng V."/>
            <person name="Riley R."/>
            <person name="Sandor L."/>
            <person name="Barry K."/>
            <person name="Martinez A.T."/>
            <person name="Xiao Y."/>
            <person name="Gibbons J.G."/>
            <person name="Terashima K."/>
            <person name="Grigoriev I.V."/>
            <person name="Hibbett D."/>
        </authorList>
    </citation>
    <scope>NUCLEOTIDE SEQUENCE [LARGE SCALE GENOMIC DNA]</scope>
    <source>
        <strain evidence="2 3">TFB7810</strain>
    </source>
</reference>
<dbReference type="InterPro" id="IPR041667">
    <property type="entry name" value="Cupin_8"/>
</dbReference>
<dbReference type="PANTHER" id="PTHR12461:SF94">
    <property type="entry name" value="JMJC DOMAIN-CONTAINING PROTEIN"/>
    <property type="match status" value="1"/>
</dbReference>
<dbReference type="InterPro" id="IPR003347">
    <property type="entry name" value="JmjC_dom"/>
</dbReference>
<dbReference type="EMBL" id="JANVFU010000011">
    <property type="protein sequence ID" value="KAJ3741735.1"/>
    <property type="molecule type" value="Genomic_DNA"/>
</dbReference>
<name>A0A9W8TVF2_9AGAR</name>
<gene>
    <name evidence="2" type="ORF">DFH05DRAFT_1527409</name>
</gene>
<protein>
    <submittedName>
        <fullName evidence="2">Clavaminate synthase-like protein</fullName>
    </submittedName>
</protein>
<evidence type="ECO:0000313" key="2">
    <source>
        <dbReference type="EMBL" id="KAJ3741735.1"/>
    </source>
</evidence>
<dbReference type="SUPFAM" id="SSF51197">
    <property type="entry name" value="Clavaminate synthase-like"/>
    <property type="match status" value="1"/>
</dbReference>
<proteinExistence type="predicted"/>
<comment type="caution">
    <text evidence="2">The sequence shown here is derived from an EMBL/GenBank/DDBJ whole genome shotgun (WGS) entry which is preliminary data.</text>
</comment>
<dbReference type="Pfam" id="PF13621">
    <property type="entry name" value="Cupin_8"/>
    <property type="match status" value="1"/>
</dbReference>
<dbReference type="PANTHER" id="PTHR12461">
    <property type="entry name" value="HYPOXIA-INDUCIBLE FACTOR 1 ALPHA INHIBITOR-RELATED"/>
    <property type="match status" value="1"/>
</dbReference>
<dbReference type="Proteomes" id="UP001142393">
    <property type="component" value="Unassembled WGS sequence"/>
</dbReference>
<accession>A0A9W8TVF2</accession>
<evidence type="ECO:0000259" key="1">
    <source>
        <dbReference type="PROSITE" id="PS51184"/>
    </source>
</evidence>
<feature type="domain" description="JmjC" evidence="1">
    <location>
        <begin position="291"/>
        <end position="445"/>
    </location>
</feature>
<keyword evidence="3" id="KW-1185">Reference proteome</keyword>
<sequence length="445" mass="49754">MSWIDECLRLLLEELSDDTQRATSQLLGCGQETVALLLSSIKTLKIHSQESCKALDFLINTSYEKMSSGASGSCWPRLYTDASIIRSLAFLDRPSSRTAIARLDRAIIIAGAAGEGRLDLILTLIRRIQTEYLTYTHDPSAKFTTPQMDIAPDPCLLNSSLESSFHDIPVLDTPPTFTTFQTTFSKHPFVLRNYANSWPAINEHPWSSAAYLRSIAGPARIVPVEVGADYRSDDWTQQFMNWDEFLSTLELVDNDHSITAEKVHYLAQHNLLMQFDLSRDIIIPDYVYTCPSPPSDYPQYKPPGNDEQLVINGWLGPGGTISPAHTDPYFNLYVQVVGRKTVWLAPPSVNKCMYAFGDGDAQSVHEFSNPASNKVSPSMSNTSRVDVFATVKDGEQRSRFPEFWSNVVPHAISATLGPGDMLFIPPGWWHAMRAEETSLSVSMWF</sequence>
<dbReference type="PROSITE" id="PS51184">
    <property type="entry name" value="JMJC"/>
    <property type="match status" value="1"/>
</dbReference>
<dbReference type="Gene3D" id="2.60.120.650">
    <property type="entry name" value="Cupin"/>
    <property type="match status" value="1"/>
</dbReference>
<evidence type="ECO:0000313" key="3">
    <source>
        <dbReference type="Proteomes" id="UP001142393"/>
    </source>
</evidence>